<keyword evidence="2" id="KW-0378">Hydrolase</keyword>
<dbReference type="Gene3D" id="3.40.50.1820">
    <property type="entry name" value="alpha/beta hydrolase"/>
    <property type="match status" value="1"/>
</dbReference>
<evidence type="ECO:0000259" key="1">
    <source>
        <dbReference type="PROSITE" id="PS50125"/>
    </source>
</evidence>
<dbReference type="PANTHER" id="PTHR43433">
    <property type="entry name" value="HYDROLASE, ALPHA/BETA FOLD FAMILY PROTEIN"/>
    <property type="match status" value="1"/>
</dbReference>
<dbReference type="InterPro" id="IPR029787">
    <property type="entry name" value="Nucleotide_cyclase"/>
</dbReference>
<proteinExistence type="predicted"/>
<protein>
    <submittedName>
        <fullName evidence="2">Alpha/beta fold hydrolase</fullName>
    </submittedName>
</protein>
<dbReference type="PROSITE" id="PS50125">
    <property type="entry name" value="GUANYLATE_CYCLASE_2"/>
    <property type="match status" value="1"/>
</dbReference>
<name>A0ABV3RTP7_9RHOB</name>
<evidence type="ECO:0000313" key="3">
    <source>
        <dbReference type="Proteomes" id="UP001556098"/>
    </source>
</evidence>
<feature type="domain" description="Guanylate cyclase" evidence="1">
    <location>
        <begin position="7"/>
        <end position="122"/>
    </location>
</feature>
<gene>
    <name evidence="2" type="ORF">AB2B41_22105</name>
</gene>
<dbReference type="Pfam" id="PF00561">
    <property type="entry name" value="Abhydrolase_1"/>
    <property type="match status" value="1"/>
</dbReference>
<accession>A0ABV3RTP7</accession>
<dbReference type="SUPFAM" id="SSF55073">
    <property type="entry name" value="Nucleotide cyclase"/>
    <property type="match status" value="1"/>
</dbReference>
<dbReference type="Proteomes" id="UP001556098">
    <property type="component" value="Unassembled WGS sequence"/>
</dbReference>
<dbReference type="InterPro" id="IPR000073">
    <property type="entry name" value="AB_hydrolase_1"/>
</dbReference>
<comment type="caution">
    <text evidence="2">The sequence shown here is derived from an EMBL/GenBank/DDBJ whole genome shotgun (WGS) entry which is preliminary data.</text>
</comment>
<dbReference type="PANTHER" id="PTHR43433:SF8">
    <property type="entry name" value="BIFUNCTIONAL LIPASE_ADENYLATE CYCLASE LIPJ"/>
    <property type="match status" value="1"/>
</dbReference>
<dbReference type="RefSeq" id="WP_367879999.1">
    <property type="nucleotide sequence ID" value="NZ_JBFNXX010000044.1"/>
</dbReference>
<dbReference type="InterPro" id="IPR029058">
    <property type="entry name" value="AB_hydrolase_fold"/>
</dbReference>
<dbReference type="InterPro" id="IPR050471">
    <property type="entry name" value="AB_hydrolase"/>
</dbReference>
<dbReference type="InterPro" id="IPR001054">
    <property type="entry name" value="A/G_cyclase"/>
</dbReference>
<organism evidence="2 3">
    <name type="scientific">Sulfitobacter sediminis</name>
    <dbReference type="NCBI Taxonomy" id="3234186"/>
    <lineage>
        <taxon>Bacteria</taxon>
        <taxon>Pseudomonadati</taxon>
        <taxon>Pseudomonadota</taxon>
        <taxon>Alphaproteobacteria</taxon>
        <taxon>Rhodobacterales</taxon>
        <taxon>Roseobacteraceae</taxon>
        <taxon>Sulfitobacter</taxon>
    </lineage>
</organism>
<sequence>MEQRLSAILASDMVGYSRLMEADELGVLSRQKRYRKELIDPEIARNRGQIVKTTGDGLLATFASVQDAVRCALEIQKEMGRKELDLIEDQRIRFRVGINIGDVIFDEDDIFGDGVNVAARLEGLAEPGGICVSDIVHQSVLDRIDEPFRDMGGQRVKNITRPIRVWQWTPNAFQERKVPEISYQQRVKFCKSADGVNLAWASTGTGIPVLKAPNWLNHIEYEWTSPVWGEFLSEFSKICHLVRFDQRGNGLSDWDVQDISEDRMIDDMVAVADAAGLDRFGLFGISQGSAFSVRFAARYPERVKFLILLGGYLRGRMMRGNPEAEQFYEASRAMVSAGWGSPNPVYRQFFTSSYMPDATPEECASFDEMQRISASPETALRIMAMNAYVDARDDAHKLNVPTLVLHVQGDMAAPISEGRETAREIPTAEFVELPGSNHCMVRGHAGFDEFFHEVSPFLAQQID</sequence>
<keyword evidence="3" id="KW-1185">Reference proteome</keyword>
<dbReference type="Pfam" id="PF00211">
    <property type="entry name" value="Guanylate_cyc"/>
    <property type="match status" value="1"/>
</dbReference>
<evidence type="ECO:0000313" key="2">
    <source>
        <dbReference type="EMBL" id="MEW9922301.1"/>
    </source>
</evidence>
<dbReference type="EMBL" id="JBFNXX010000044">
    <property type="protein sequence ID" value="MEW9922301.1"/>
    <property type="molecule type" value="Genomic_DNA"/>
</dbReference>
<dbReference type="GO" id="GO:0016787">
    <property type="term" value="F:hydrolase activity"/>
    <property type="evidence" value="ECO:0007669"/>
    <property type="project" value="UniProtKB-KW"/>
</dbReference>
<reference evidence="2 3" key="1">
    <citation type="submission" date="2024-07" db="EMBL/GenBank/DDBJ databases">
        <title>Marimonas sp.nov., isolated from tidal-flat sediment.</title>
        <authorList>
            <person name="Jayan J.N."/>
            <person name="Lee S.S."/>
        </authorList>
    </citation>
    <scope>NUCLEOTIDE SEQUENCE [LARGE SCALE GENOMIC DNA]</scope>
    <source>
        <strain evidence="2 3">MJW-29</strain>
    </source>
</reference>
<dbReference type="SUPFAM" id="SSF53474">
    <property type="entry name" value="alpha/beta-Hydrolases"/>
    <property type="match status" value="1"/>
</dbReference>
<dbReference type="CDD" id="cd07302">
    <property type="entry name" value="CHD"/>
    <property type="match status" value="1"/>
</dbReference>
<dbReference type="Gene3D" id="3.30.70.1230">
    <property type="entry name" value="Nucleotide cyclase"/>
    <property type="match status" value="1"/>
</dbReference>